<comment type="caution">
    <text evidence="5">The sequence shown here is derived from an EMBL/GenBank/DDBJ whole genome shotgun (WGS) entry which is preliminary data.</text>
</comment>
<dbReference type="NCBIfam" id="TIGR02532">
    <property type="entry name" value="IV_pilin_GFxxxE"/>
    <property type="match status" value="1"/>
</dbReference>
<feature type="transmembrane region" description="Helical" evidence="4">
    <location>
        <begin position="12"/>
        <end position="33"/>
    </location>
</feature>
<evidence type="ECO:0000313" key="5">
    <source>
        <dbReference type="EMBL" id="RWU16190.1"/>
    </source>
</evidence>
<organism evidence="5 6">
    <name type="scientific">Anoxybacillus flavithermus</name>
    <dbReference type="NCBI Taxonomy" id="33934"/>
    <lineage>
        <taxon>Bacteria</taxon>
        <taxon>Bacillati</taxon>
        <taxon>Bacillota</taxon>
        <taxon>Bacilli</taxon>
        <taxon>Bacillales</taxon>
        <taxon>Anoxybacillaceae</taxon>
        <taxon>Anoxybacillus</taxon>
    </lineage>
</organism>
<dbReference type="Gene3D" id="3.30.700.10">
    <property type="entry name" value="Glycoprotein, Type 4 Pilin"/>
    <property type="match status" value="1"/>
</dbReference>
<feature type="region of interest" description="Disordered" evidence="3">
    <location>
        <begin position="108"/>
        <end position="136"/>
    </location>
</feature>
<dbReference type="PANTHER" id="PTHR30093">
    <property type="entry name" value="GENERAL SECRETION PATHWAY PROTEIN G"/>
    <property type="match status" value="1"/>
</dbReference>
<dbReference type="GO" id="GO:0009986">
    <property type="term" value="C:cell surface"/>
    <property type="evidence" value="ECO:0007669"/>
    <property type="project" value="UniProtKB-SubCell"/>
</dbReference>
<protein>
    <submittedName>
        <fullName evidence="5">Prepilin-type N-terminal cleavage/methylation domain-containing protein</fullName>
    </submittedName>
</protein>
<feature type="region of interest" description="Disordered" evidence="3">
    <location>
        <begin position="163"/>
        <end position="192"/>
    </location>
</feature>
<evidence type="ECO:0000256" key="2">
    <source>
        <dbReference type="ARBA" id="ARBA00023287"/>
    </source>
</evidence>
<evidence type="ECO:0000256" key="4">
    <source>
        <dbReference type="SAM" id="Phobius"/>
    </source>
</evidence>
<reference evidence="5 6" key="1">
    <citation type="submission" date="2019-01" db="EMBL/GenBank/DDBJ databases">
        <title>Anoxybacillus flavithermus in powdered infant formula.</title>
        <authorList>
            <person name="Rhee M.S."/>
            <person name="Choi I.-G."/>
            <person name="Cho T.J."/>
            <person name="Park B."/>
        </authorList>
    </citation>
    <scope>NUCLEOTIDE SEQUENCE [LARGE SCALE GENOMIC DNA]</scope>
    <source>
        <strain evidence="5 6">FHS-PPAM212</strain>
    </source>
</reference>
<keyword evidence="4" id="KW-0812">Transmembrane</keyword>
<dbReference type="AlphaFoldDB" id="A0AAX2A4H4"/>
<feature type="compositionally biased region" description="Basic and acidic residues" evidence="3">
    <location>
        <begin position="180"/>
        <end position="192"/>
    </location>
</feature>
<dbReference type="InterPro" id="IPR012902">
    <property type="entry name" value="N_methyl_site"/>
</dbReference>
<proteinExistence type="predicted"/>
<dbReference type="GO" id="GO:0030420">
    <property type="term" value="P:establishment of competence for transformation"/>
    <property type="evidence" value="ECO:0007669"/>
    <property type="project" value="UniProtKB-KW"/>
</dbReference>
<name>A0AAX2A4H4_9BACL</name>
<dbReference type="SUPFAM" id="SSF54523">
    <property type="entry name" value="Pili subunits"/>
    <property type="match status" value="1"/>
</dbReference>
<evidence type="ECO:0000313" key="6">
    <source>
        <dbReference type="Proteomes" id="UP000286434"/>
    </source>
</evidence>
<evidence type="ECO:0000256" key="3">
    <source>
        <dbReference type="SAM" id="MobiDB-lite"/>
    </source>
</evidence>
<dbReference type="InterPro" id="IPR045584">
    <property type="entry name" value="Pilin-like"/>
</dbReference>
<keyword evidence="4" id="KW-0472">Membrane</keyword>
<accession>A0AAX2A4H4</accession>
<keyword evidence="4" id="KW-1133">Transmembrane helix</keyword>
<sequence length="192" mass="20274">MMLKKLIRNEKGLTLIELLAVIVILGIIAAIAIPSIGGLIDNSKKDAHVANAQQMINAAKIAVTADKSLLPAEGKGKVVSLKYLEDNGYLEKIKDPDKTEEGYVENVPDYSGTADPQVSDDLSLGGQGQGEVNQPSSGSYVVIVNKNNKLSYSVKLVNKKRGVQTGGTSGAAGKAVAGEAVKEEDLKRSEVR</sequence>
<keyword evidence="2" id="KW-0178">Competence</keyword>
<dbReference type="Pfam" id="PF07963">
    <property type="entry name" value="N_methyl"/>
    <property type="match status" value="1"/>
</dbReference>
<comment type="subcellular location">
    <subcellularLocation>
        <location evidence="1">Cell surface</location>
    </subcellularLocation>
</comment>
<dbReference type="EMBL" id="SBBW01000003">
    <property type="protein sequence ID" value="RWU16190.1"/>
    <property type="molecule type" value="Genomic_DNA"/>
</dbReference>
<gene>
    <name evidence="5" type="ORF">EA138_01560</name>
</gene>
<evidence type="ECO:0000256" key="1">
    <source>
        <dbReference type="ARBA" id="ARBA00004241"/>
    </source>
</evidence>
<dbReference type="Proteomes" id="UP000286434">
    <property type="component" value="Unassembled WGS sequence"/>
</dbReference>
<dbReference type="PROSITE" id="PS00409">
    <property type="entry name" value="PROKAR_NTER_METHYL"/>
    <property type="match status" value="1"/>
</dbReference>